<evidence type="ECO:0000313" key="2">
    <source>
        <dbReference type="Proteomes" id="UP000765509"/>
    </source>
</evidence>
<reference evidence="1" key="1">
    <citation type="submission" date="2021-03" db="EMBL/GenBank/DDBJ databases">
        <title>Draft genome sequence of rust myrtle Austropuccinia psidii MF-1, a brazilian biotype.</title>
        <authorList>
            <person name="Quecine M.C."/>
            <person name="Pachon D.M.R."/>
            <person name="Bonatelli M.L."/>
            <person name="Correr F.H."/>
            <person name="Franceschini L.M."/>
            <person name="Leite T.F."/>
            <person name="Margarido G.R.A."/>
            <person name="Almeida C.A."/>
            <person name="Ferrarezi J.A."/>
            <person name="Labate C.A."/>
        </authorList>
    </citation>
    <scope>NUCLEOTIDE SEQUENCE</scope>
    <source>
        <strain evidence="1">MF-1</strain>
    </source>
</reference>
<organism evidence="1 2">
    <name type="scientific">Austropuccinia psidii MF-1</name>
    <dbReference type="NCBI Taxonomy" id="1389203"/>
    <lineage>
        <taxon>Eukaryota</taxon>
        <taxon>Fungi</taxon>
        <taxon>Dikarya</taxon>
        <taxon>Basidiomycota</taxon>
        <taxon>Pucciniomycotina</taxon>
        <taxon>Pucciniomycetes</taxon>
        <taxon>Pucciniales</taxon>
        <taxon>Sphaerophragmiaceae</taxon>
        <taxon>Austropuccinia</taxon>
    </lineage>
</organism>
<sequence>MNPQPQGHVLEDLYHHEDIKPDPFLVNKERSPSQYQDGDDMLYFENEALKKLPNTPAWPKSSGTGEYNNMELIDYIDGLFIDVPSITEYWITARSNKAFKCHASIWYTKMKEIHGRGSWPWWKSQIIQKYSNFTLIWKKAISFENNKYSVEKHSYAWCRRQSKRLKAIDPKINIQMRNHKA</sequence>
<keyword evidence="2" id="KW-1185">Reference proteome</keyword>
<dbReference type="AlphaFoldDB" id="A0A9Q3HIJ1"/>
<evidence type="ECO:0000313" key="1">
    <source>
        <dbReference type="EMBL" id="MBW0505512.1"/>
    </source>
</evidence>
<protein>
    <submittedName>
        <fullName evidence="1">Uncharacterized protein</fullName>
    </submittedName>
</protein>
<name>A0A9Q3HIJ1_9BASI</name>
<gene>
    <name evidence="1" type="ORF">O181_045227</name>
</gene>
<accession>A0A9Q3HIJ1</accession>
<proteinExistence type="predicted"/>
<dbReference type="EMBL" id="AVOT02018539">
    <property type="protein sequence ID" value="MBW0505512.1"/>
    <property type="molecule type" value="Genomic_DNA"/>
</dbReference>
<comment type="caution">
    <text evidence="1">The sequence shown here is derived from an EMBL/GenBank/DDBJ whole genome shotgun (WGS) entry which is preliminary data.</text>
</comment>
<dbReference type="Proteomes" id="UP000765509">
    <property type="component" value="Unassembled WGS sequence"/>
</dbReference>